<dbReference type="Pfam" id="PF04954">
    <property type="entry name" value="SIP"/>
    <property type="match status" value="1"/>
</dbReference>
<dbReference type="AlphaFoldDB" id="A0A9D2A800"/>
<gene>
    <name evidence="3" type="ORF">H9871_09515</name>
</gene>
<dbReference type="InterPro" id="IPR039261">
    <property type="entry name" value="FNR_nucleotide-bd"/>
</dbReference>
<dbReference type="InterPro" id="IPR007037">
    <property type="entry name" value="SIP_rossman_dom"/>
</dbReference>
<evidence type="ECO:0000259" key="2">
    <source>
        <dbReference type="Pfam" id="PF04954"/>
    </source>
</evidence>
<feature type="compositionally biased region" description="Basic and acidic residues" evidence="1">
    <location>
        <begin position="1"/>
        <end position="17"/>
    </location>
</feature>
<feature type="domain" description="SIP-like Rossmann fold" evidence="2">
    <location>
        <begin position="10"/>
        <end position="91"/>
    </location>
</feature>
<dbReference type="EMBL" id="DXGD01000352">
    <property type="protein sequence ID" value="HIX00369.1"/>
    <property type="molecule type" value="Genomic_DNA"/>
</dbReference>
<evidence type="ECO:0000313" key="3">
    <source>
        <dbReference type="EMBL" id="HIX00369.1"/>
    </source>
</evidence>
<reference evidence="3" key="1">
    <citation type="journal article" date="2021" name="PeerJ">
        <title>Extensive microbial diversity within the chicken gut microbiome revealed by metagenomics and culture.</title>
        <authorList>
            <person name="Gilroy R."/>
            <person name="Ravi A."/>
            <person name="Getino M."/>
            <person name="Pursley I."/>
            <person name="Horton D.L."/>
            <person name="Alikhan N.F."/>
            <person name="Baker D."/>
            <person name="Gharbi K."/>
            <person name="Hall N."/>
            <person name="Watson M."/>
            <person name="Adriaenssens E.M."/>
            <person name="Foster-Nyarko E."/>
            <person name="Jarju S."/>
            <person name="Secka A."/>
            <person name="Antonio M."/>
            <person name="Oren A."/>
            <person name="Chaudhuri R.R."/>
            <person name="La Ragione R."/>
            <person name="Hildebrand F."/>
            <person name="Pallen M.J."/>
        </authorList>
    </citation>
    <scope>NUCLEOTIDE SEQUENCE</scope>
    <source>
        <strain evidence="3">ChiHejej3B27-3195</strain>
    </source>
</reference>
<reference evidence="3" key="2">
    <citation type="submission" date="2021-04" db="EMBL/GenBank/DDBJ databases">
        <authorList>
            <person name="Gilroy R."/>
        </authorList>
    </citation>
    <scope>NUCLEOTIDE SEQUENCE</scope>
    <source>
        <strain evidence="3">ChiHejej3B27-3195</strain>
    </source>
</reference>
<sequence>MTIGIEDDHSDHEHLPRAETASTSWTWIPPEPGGRGSALAAWLSATVTYTPDLYVWGAGEKTLVKMVRNVLRNVLGLERSRHFTQFYWIEGKSFS</sequence>
<proteinExistence type="predicted"/>
<dbReference type="Proteomes" id="UP000824151">
    <property type="component" value="Unassembled WGS sequence"/>
</dbReference>
<comment type="caution">
    <text evidence="3">The sequence shown here is derived from an EMBL/GenBank/DDBJ whole genome shotgun (WGS) entry which is preliminary data.</text>
</comment>
<feature type="region of interest" description="Disordered" evidence="1">
    <location>
        <begin position="1"/>
        <end position="29"/>
    </location>
</feature>
<name>A0A9D2A800_9MICC</name>
<accession>A0A9D2A800</accession>
<protein>
    <submittedName>
        <fullName evidence="3">SIP domain-containing protein</fullName>
    </submittedName>
</protein>
<evidence type="ECO:0000313" key="4">
    <source>
        <dbReference type="Proteomes" id="UP000824151"/>
    </source>
</evidence>
<dbReference type="Gene3D" id="3.40.50.80">
    <property type="entry name" value="Nucleotide-binding domain of ferredoxin-NADP reductase (FNR) module"/>
    <property type="match status" value="1"/>
</dbReference>
<organism evidence="3 4">
    <name type="scientific">Candidatus Nesterenkonia stercoripullorum</name>
    <dbReference type="NCBI Taxonomy" id="2838701"/>
    <lineage>
        <taxon>Bacteria</taxon>
        <taxon>Bacillati</taxon>
        <taxon>Actinomycetota</taxon>
        <taxon>Actinomycetes</taxon>
        <taxon>Micrococcales</taxon>
        <taxon>Micrococcaceae</taxon>
        <taxon>Nesterenkonia</taxon>
    </lineage>
</organism>
<evidence type="ECO:0000256" key="1">
    <source>
        <dbReference type="SAM" id="MobiDB-lite"/>
    </source>
</evidence>